<dbReference type="EMBL" id="LR743508">
    <property type="protein sequence ID" value="CAA2109038.1"/>
    <property type="molecule type" value="Genomic_DNA"/>
</dbReference>
<sequence length="376" mass="43648">MGRAHPNAGLLRTSACGMRFDVPNEEKTDMPQDISFAIRWVEKGLVPDTVVRRGIRRLLKDRLQELKAGNALAVADLTQDFVARMGSANLAPLPEKANEQHYEVPAAFFGEVLGNHRKYSSCYWPEGTRTLEEAESAALAATCERAGLADGQDVMELGCGWGSLTLWMASHYPNSRITALSNSNSQREYIEAQAAQRGLRNVRVLTRDINQFDTDERFDRVVSVEMFEHLRNWPQAFANVARWLRPGGRFFMHVFAHKEAPYPFEVRDPSDWMSKYFFSGGMMPSDDLALHCQDDLRLLRRWRWEGSHYQRTAEAWLRNMDERRDALRPLFQATYGAEANVWWTRWRLFFMSVAELFGFDHGQRWWVSHYLFERRK</sequence>
<name>A0A679JF46_VARPD</name>
<organism evidence="1">
    <name type="scientific">Variovorax paradoxus</name>
    <dbReference type="NCBI Taxonomy" id="34073"/>
    <lineage>
        <taxon>Bacteria</taxon>
        <taxon>Pseudomonadati</taxon>
        <taxon>Pseudomonadota</taxon>
        <taxon>Betaproteobacteria</taxon>
        <taxon>Burkholderiales</taxon>
        <taxon>Comamonadaceae</taxon>
        <taxon>Variovorax</taxon>
    </lineage>
</organism>
<dbReference type="PANTHER" id="PTHR43832:SF1">
    <property type="entry name" value="S-ADENOSYL-L-METHIONINE-DEPENDENT METHYLTRANSFERASES SUPERFAMILY PROTEIN"/>
    <property type="match status" value="1"/>
</dbReference>
<proteinExistence type="predicted"/>
<dbReference type="SUPFAM" id="SSF53335">
    <property type="entry name" value="S-adenosyl-L-methionine-dependent methyltransferases"/>
    <property type="match status" value="1"/>
</dbReference>
<accession>A0A679JF46</accession>
<evidence type="ECO:0000313" key="1">
    <source>
        <dbReference type="EMBL" id="CAA2109038.1"/>
    </source>
</evidence>
<dbReference type="Pfam" id="PF02353">
    <property type="entry name" value="CMAS"/>
    <property type="match status" value="1"/>
</dbReference>
<dbReference type="GO" id="GO:0032259">
    <property type="term" value="P:methylation"/>
    <property type="evidence" value="ECO:0007669"/>
    <property type="project" value="UniProtKB-KW"/>
</dbReference>
<dbReference type="CDD" id="cd02440">
    <property type="entry name" value="AdoMet_MTases"/>
    <property type="match status" value="1"/>
</dbReference>
<protein>
    <submittedName>
        <fullName evidence="1">Cyclopropane-fatty-acyl-phospholipid synthase</fullName>
        <ecNumber evidence="1">2.1.1.79</ecNumber>
    </submittedName>
</protein>
<dbReference type="EC" id="2.1.1.79" evidence="1"/>
<dbReference type="InterPro" id="IPR029063">
    <property type="entry name" value="SAM-dependent_MTases_sf"/>
</dbReference>
<dbReference type="AlphaFoldDB" id="A0A679JF46"/>
<keyword evidence="1" id="KW-0489">Methyltransferase</keyword>
<gene>
    <name evidence="1" type="primary">cfa</name>
    <name evidence="1" type="ORF">VVAX_05308</name>
</gene>
<dbReference type="Gene3D" id="3.40.50.150">
    <property type="entry name" value="Vaccinia Virus protein VP39"/>
    <property type="match status" value="1"/>
</dbReference>
<reference evidence="1" key="1">
    <citation type="submission" date="2019-12" db="EMBL/GenBank/DDBJ databases">
        <authorList>
            <person name="Cremers G."/>
        </authorList>
    </citation>
    <scope>NUCLEOTIDE SEQUENCE</scope>
    <source>
        <strain evidence="1">Vvax</strain>
    </source>
</reference>
<dbReference type="FunFam" id="3.40.50.150:FF:000554">
    <property type="entry name" value="Cation-transporting ATPase"/>
    <property type="match status" value="1"/>
</dbReference>
<dbReference type="GO" id="GO:0008825">
    <property type="term" value="F:cyclopropane-fatty-acyl-phospholipid synthase activity"/>
    <property type="evidence" value="ECO:0007669"/>
    <property type="project" value="UniProtKB-EC"/>
</dbReference>
<keyword evidence="1" id="KW-0808">Transferase</keyword>
<dbReference type="PANTHER" id="PTHR43832">
    <property type="match status" value="1"/>
</dbReference>